<evidence type="ECO:0000256" key="4">
    <source>
        <dbReference type="ARBA" id="ARBA00022475"/>
    </source>
</evidence>
<organism evidence="17 18">
    <name type="scientific">Cronartium quercuum f. sp. fusiforme G11</name>
    <dbReference type="NCBI Taxonomy" id="708437"/>
    <lineage>
        <taxon>Eukaryota</taxon>
        <taxon>Fungi</taxon>
        <taxon>Dikarya</taxon>
        <taxon>Basidiomycota</taxon>
        <taxon>Pucciniomycotina</taxon>
        <taxon>Pucciniomycetes</taxon>
        <taxon>Pucciniales</taxon>
        <taxon>Coleosporiaceae</taxon>
        <taxon>Cronartium</taxon>
    </lineage>
</organism>
<name>A0A9P6NLK1_9BASI</name>
<feature type="compositionally biased region" description="Polar residues" evidence="14">
    <location>
        <begin position="153"/>
        <end position="192"/>
    </location>
</feature>
<evidence type="ECO:0000256" key="7">
    <source>
        <dbReference type="ARBA" id="ARBA00022723"/>
    </source>
</evidence>
<reference evidence="17" key="1">
    <citation type="submission" date="2013-11" db="EMBL/GenBank/DDBJ databases">
        <title>Genome sequence of the fusiform rust pathogen reveals effectors for host alternation and coevolution with pine.</title>
        <authorList>
            <consortium name="DOE Joint Genome Institute"/>
            <person name="Smith K."/>
            <person name="Pendleton A."/>
            <person name="Kubisiak T."/>
            <person name="Anderson C."/>
            <person name="Salamov A."/>
            <person name="Aerts A."/>
            <person name="Riley R."/>
            <person name="Clum A."/>
            <person name="Lindquist E."/>
            <person name="Ence D."/>
            <person name="Campbell M."/>
            <person name="Kronenberg Z."/>
            <person name="Feau N."/>
            <person name="Dhillon B."/>
            <person name="Hamelin R."/>
            <person name="Burleigh J."/>
            <person name="Smith J."/>
            <person name="Yandell M."/>
            <person name="Nelson C."/>
            <person name="Grigoriev I."/>
            <person name="Davis J."/>
        </authorList>
    </citation>
    <scope>NUCLEOTIDE SEQUENCE</scope>
    <source>
        <strain evidence="17">G11</strain>
    </source>
</reference>
<feature type="domain" description="CFEM" evidence="16">
    <location>
        <begin position="7"/>
        <end position="121"/>
    </location>
</feature>
<comment type="subcellular location">
    <subcellularLocation>
        <location evidence="1">Cell membrane</location>
        <topology evidence="1">Lipid-anchor</topology>
        <topology evidence="1">GPI-anchor</topology>
    </subcellularLocation>
    <subcellularLocation>
        <location evidence="2">Secreted</location>
    </subcellularLocation>
</comment>
<evidence type="ECO:0000256" key="1">
    <source>
        <dbReference type="ARBA" id="ARBA00004609"/>
    </source>
</evidence>
<dbReference type="PANTHER" id="PTHR37928:SF2">
    <property type="entry name" value="GPI ANCHORED CFEM DOMAIN PROTEIN (AFU_ORTHOLOGUE AFUA_6G10580)"/>
    <property type="match status" value="1"/>
</dbReference>
<keyword evidence="6" id="KW-0349">Heme</keyword>
<keyword evidence="18" id="KW-1185">Reference proteome</keyword>
<dbReference type="GO" id="GO:0005576">
    <property type="term" value="C:extracellular region"/>
    <property type="evidence" value="ECO:0007669"/>
    <property type="project" value="UniProtKB-SubCell"/>
</dbReference>
<keyword evidence="5" id="KW-0964">Secreted</keyword>
<evidence type="ECO:0000256" key="12">
    <source>
        <dbReference type="ARBA" id="ARBA00023180"/>
    </source>
</evidence>
<keyword evidence="12" id="KW-0325">Glycoprotein</keyword>
<keyword evidence="13" id="KW-0449">Lipoprotein</keyword>
<proteinExistence type="inferred from homology"/>
<evidence type="ECO:0000256" key="3">
    <source>
        <dbReference type="ARBA" id="ARBA00010031"/>
    </source>
</evidence>
<dbReference type="PROSITE" id="PS52012">
    <property type="entry name" value="CFEM"/>
    <property type="match status" value="1"/>
</dbReference>
<evidence type="ECO:0000256" key="13">
    <source>
        <dbReference type="ARBA" id="ARBA00023288"/>
    </source>
</evidence>
<keyword evidence="8 15" id="KW-0732">Signal</keyword>
<evidence type="ECO:0000313" key="18">
    <source>
        <dbReference type="Proteomes" id="UP000886653"/>
    </source>
</evidence>
<feature type="region of interest" description="Disordered" evidence="14">
    <location>
        <begin position="153"/>
        <end position="204"/>
    </location>
</feature>
<keyword evidence="10" id="KW-0472">Membrane</keyword>
<evidence type="ECO:0000256" key="15">
    <source>
        <dbReference type="SAM" id="SignalP"/>
    </source>
</evidence>
<evidence type="ECO:0000256" key="8">
    <source>
        <dbReference type="ARBA" id="ARBA00022729"/>
    </source>
</evidence>
<keyword evidence="9" id="KW-0408">Iron</keyword>
<evidence type="ECO:0000256" key="9">
    <source>
        <dbReference type="ARBA" id="ARBA00023004"/>
    </source>
</evidence>
<dbReference type="AlphaFoldDB" id="A0A9P6NLK1"/>
<feature type="signal peptide" evidence="15">
    <location>
        <begin position="1"/>
        <end position="18"/>
    </location>
</feature>
<evidence type="ECO:0000256" key="5">
    <source>
        <dbReference type="ARBA" id="ARBA00022525"/>
    </source>
</evidence>
<dbReference type="Proteomes" id="UP000886653">
    <property type="component" value="Unassembled WGS sequence"/>
</dbReference>
<sequence length="227" mass="23201">MLSSITIALSLIPSLAIAFTTLDTVPSILNATALPECALTCTLDVAPTTKCTHSADIKCVCTDHDFRLKAEACFKKTCDEAAHKATTAYDLSACATAGYGGPSTTHPDPKIPNLINATISVATNLSFANFTSVNNSSLLNSSFANPSASLTSISNSSQVDMGNSSTVLPSTNRFNQSSPISTPRNTTTSDARSSAPNSGSASSSGLSGLNLALAVATVYVAGSILNV</sequence>
<dbReference type="PANTHER" id="PTHR37928">
    <property type="entry name" value="CFEM DOMAIN PROTEIN (AFU_ORTHOLOGUE AFUA_6G14090)"/>
    <property type="match status" value="1"/>
</dbReference>
<evidence type="ECO:0000256" key="6">
    <source>
        <dbReference type="ARBA" id="ARBA00022617"/>
    </source>
</evidence>
<comment type="caution">
    <text evidence="17">The sequence shown here is derived from an EMBL/GenBank/DDBJ whole genome shotgun (WGS) entry which is preliminary data.</text>
</comment>
<comment type="similarity">
    <text evidence="3">Belongs to the RBT5 family.</text>
</comment>
<evidence type="ECO:0000256" key="11">
    <source>
        <dbReference type="ARBA" id="ARBA00023157"/>
    </source>
</evidence>
<gene>
    <name evidence="17" type="ORF">CROQUDRAFT_653886</name>
</gene>
<evidence type="ECO:0000313" key="17">
    <source>
        <dbReference type="EMBL" id="KAG0149310.1"/>
    </source>
</evidence>
<keyword evidence="4" id="KW-1003">Cell membrane</keyword>
<evidence type="ECO:0000256" key="10">
    <source>
        <dbReference type="ARBA" id="ARBA00023136"/>
    </source>
</evidence>
<feature type="compositionally biased region" description="Low complexity" evidence="14">
    <location>
        <begin position="193"/>
        <end position="204"/>
    </location>
</feature>
<evidence type="ECO:0000256" key="2">
    <source>
        <dbReference type="ARBA" id="ARBA00004613"/>
    </source>
</evidence>
<dbReference type="GO" id="GO:0046872">
    <property type="term" value="F:metal ion binding"/>
    <property type="evidence" value="ECO:0007669"/>
    <property type="project" value="UniProtKB-KW"/>
</dbReference>
<dbReference type="Pfam" id="PF05730">
    <property type="entry name" value="CFEM"/>
    <property type="match status" value="1"/>
</dbReference>
<accession>A0A9P6NLK1</accession>
<evidence type="ECO:0000256" key="14">
    <source>
        <dbReference type="SAM" id="MobiDB-lite"/>
    </source>
</evidence>
<evidence type="ECO:0000259" key="16">
    <source>
        <dbReference type="PROSITE" id="PS52012"/>
    </source>
</evidence>
<feature type="chain" id="PRO_5040430697" description="CFEM domain-containing protein" evidence="15">
    <location>
        <begin position="19"/>
        <end position="227"/>
    </location>
</feature>
<keyword evidence="7" id="KW-0479">Metal-binding</keyword>
<dbReference type="InterPro" id="IPR008427">
    <property type="entry name" value="Extracellular_membr_CFEM_dom"/>
</dbReference>
<protein>
    <recommendedName>
        <fullName evidence="16">CFEM domain-containing protein</fullName>
    </recommendedName>
</protein>
<keyword evidence="11" id="KW-1015">Disulfide bond</keyword>
<dbReference type="InterPro" id="IPR051735">
    <property type="entry name" value="CFEM_domain"/>
</dbReference>
<dbReference type="GO" id="GO:0005886">
    <property type="term" value="C:plasma membrane"/>
    <property type="evidence" value="ECO:0007669"/>
    <property type="project" value="UniProtKB-SubCell"/>
</dbReference>
<dbReference type="EMBL" id="MU167229">
    <property type="protein sequence ID" value="KAG0149310.1"/>
    <property type="molecule type" value="Genomic_DNA"/>
</dbReference>